<dbReference type="RefSeq" id="WP_016648793.1">
    <property type="nucleotide sequence ID" value="NZ_CP138857.1"/>
</dbReference>
<evidence type="ECO:0000313" key="4">
    <source>
        <dbReference type="Proteomes" id="UP001229251"/>
    </source>
</evidence>
<evidence type="ECO:0000256" key="2">
    <source>
        <dbReference type="SAM" id="Phobius"/>
    </source>
</evidence>
<feature type="transmembrane region" description="Helical" evidence="2">
    <location>
        <begin position="90"/>
        <end position="111"/>
    </location>
</feature>
<protein>
    <submittedName>
        <fullName evidence="3">DUF3021 family protein</fullName>
    </submittedName>
</protein>
<dbReference type="InterPro" id="IPR021560">
    <property type="entry name" value="DUF3021"/>
</dbReference>
<feature type="compositionally biased region" description="Acidic residues" evidence="1">
    <location>
        <begin position="261"/>
        <end position="272"/>
    </location>
</feature>
<feature type="compositionally biased region" description="Basic and acidic residues" evidence="1">
    <location>
        <begin position="237"/>
        <end position="260"/>
    </location>
</feature>
<comment type="caution">
    <text evidence="3">The sequence shown here is derived from an EMBL/GenBank/DDBJ whole genome shotgun (WGS) entry which is preliminary data.</text>
</comment>
<organism evidence="3 4">
    <name type="scientific">Facklamia hominis</name>
    <dbReference type="NCBI Taxonomy" id="178214"/>
    <lineage>
        <taxon>Bacteria</taxon>
        <taxon>Bacillati</taxon>
        <taxon>Bacillota</taxon>
        <taxon>Bacilli</taxon>
        <taxon>Lactobacillales</taxon>
        <taxon>Aerococcaceae</taxon>
        <taxon>Facklamia</taxon>
    </lineage>
</organism>
<dbReference type="Pfam" id="PF11457">
    <property type="entry name" value="DUF3021"/>
    <property type="match status" value="1"/>
</dbReference>
<gene>
    <name evidence="3" type="ORF">QP433_03035</name>
</gene>
<feature type="transmembrane region" description="Helical" evidence="2">
    <location>
        <begin position="31"/>
        <end position="50"/>
    </location>
</feature>
<sequence>MMKRVANLIQCGLLSVLLVYGLIVNWGVPKIYTFLSVVVLGVVLGLLFLIYGIEEWEYRRRFGLHIGLSALAILLVALFNQWIVIDWTRVFMVILILAGLALLGYLAYYYYKNQDQSPKTSKISEVEAGGYQSPVPGQVTYTDELEGSDRTNEDVATNLDDSSLNVEHAGESKAFDWNVLKFWNRKEAKKAEEASQSQDVQAHEDQLDEVMDDSQQPDRQDDQVEDHRLEGNISDPDQDKDYIYQTEEKSSAHVLAYDDKEANEEEASSLED</sequence>
<keyword evidence="2" id="KW-0472">Membrane</keyword>
<feature type="region of interest" description="Disordered" evidence="1">
    <location>
        <begin position="191"/>
        <end position="272"/>
    </location>
</feature>
<dbReference type="EMBL" id="JASOOE010000004">
    <property type="protein sequence ID" value="MDK7186948.1"/>
    <property type="molecule type" value="Genomic_DNA"/>
</dbReference>
<keyword evidence="2" id="KW-0812">Transmembrane</keyword>
<dbReference type="Proteomes" id="UP001229251">
    <property type="component" value="Unassembled WGS sequence"/>
</dbReference>
<proteinExistence type="predicted"/>
<feature type="transmembrane region" description="Helical" evidence="2">
    <location>
        <begin position="62"/>
        <end position="84"/>
    </location>
</feature>
<evidence type="ECO:0000313" key="3">
    <source>
        <dbReference type="EMBL" id="MDK7186948.1"/>
    </source>
</evidence>
<accession>A0AAJ1V2E2</accession>
<keyword evidence="2" id="KW-1133">Transmembrane helix</keyword>
<dbReference type="AlphaFoldDB" id="A0AAJ1V2E2"/>
<feature type="compositionally biased region" description="Basic and acidic residues" evidence="1">
    <location>
        <begin position="216"/>
        <end position="230"/>
    </location>
</feature>
<reference evidence="3" key="1">
    <citation type="submission" date="2023-05" db="EMBL/GenBank/DDBJ databases">
        <title>Cataloging the Phylogenetic Diversity of Human Bladder Bacteria.</title>
        <authorList>
            <person name="Du J."/>
        </authorList>
    </citation>
    <scope>NUCLEOTIDE SEQUENCE</scope>
    <source>
        <strain evidence="3">UMB1231</strain>
    </source>
</reference>
<evidence type="ECO:0000256" key="1">
    <source>
        <dbReference type="SAM" id="MobiDB-lite"/>
    </source>
</evidence>
<name>A0AAJ1V2E2_9LACT</name>